<protein>
    <recommendedName>
        <fullName evidence="4">Matrixin family metalloprotease</fullName>
    </recommendedName>
</protein>
<sequence>MMGTKIRTFVGAGLIALTASLGAPTPAQADNFDYDGCASNQEVCWQTNKNIYTYYDANLPEVWKDGVRAARTEEYDPLSEWQTYYGSHADADVHYLRDDGIGADVMGSYFCSTLAGGGYCSHAHVRFNHAFPSMWQSLRKKVACHETGHSVGLHHRDPYNYSIATYGCLISGKVEGNYTGHLNSHNAYHMQNSGPY</sequence>
<dbReference type="RefSeq" id="WP_129185244.1">
    <property type="nucleotide sequence ID" value="NZ_JBHSAH010000003.1"/>
</dbReference>
<evidence type="ECO:0000313" key="3">
    <source>
        <dbReference type="Proteomes" id="UP001515100"/>
    </source>
</evidence>
<feature type="chain" id="PRO_5025024523" description="Matrixin family metalloprotease" evidence="1">
    <location>
        <begin position="30"/>
        <end position="196"/>
    </location>
</feature>
<dbReference type="EMBL" id="SDPP02000006">
    <property type="protein sequence ID" value="KAA1373048.1"/>
    <property type="molecule type" value="Genomic_DNA"/>
</dbReference>
<dbReference type="GO" id="GO:0008237">
    <property type="term" value="F:metallopeptidase activity"/>
    <property type="evidence" value="ECO:0007669"/>
    <property type="project" value="InterPro"/>
</dbReference>
<accession>A0A641AIV5</accession>
<keyword evidence="3" id="KW-1185">Reference proteome</keyword>
<gene>
    <name evidence="2" type="ORF">ESP62_018355</name>
</gene>
<comment type="caution">
    <text evidence="2">The sequence shown here is derived from an EMBL/GenBank/DDBJ whole genome shotgun (WGS) entry which is preliminary data.</text>
</comment>
<dbReference type="Gene3D" id="3.40.390.10">
    <property type="entry name" value="Collagenase (Catalytic Domain)"/>
    <property type="match status" value="1"/>
</dbReference>
<dbReference type="AlphaFoldDB" id="A0A641AIV5"/>
<name>A0A641AIV5_9ACTN</name>
<proteinExistence type="predicted"/>
<evidence type="ECO:0000313" key="2">
    <source>
        <dbReference type="EMBL" id="KAA1373048.1"/>
    </source>
</evidence>
<evidence type="ECO:0008006" key="4">
    <source>
        <dbReference type="Google" id="ProtNLM"/>
    </source>
</evidence>
<feature type="signal peptide" evidence="1">
    <location>
        <begin position="1"/>
        <end position="29"/>
    </location>
</feature>
<dbReference type="InterPro" id="IPR024079">
    <property type="entry name" value="MetalloPept_cat_dom_sf"/>
</dbReference>
<dbReference type="SUPFAM" id="SSF55486">
    <property type="entry name" value="Metalloproteases ('zincins'), catalytic domain"/>
    <property type="match status" value="1"/>
</dbReference>
<organism evidence="2 3">
    <name type="scientific">Aeromicrobium fastidiosum</name>
    <dbReference type="NCBI Taxonomy" id="52699"/>
    <lineage>
        <taxon>Bacteria</taxon>
        <taxon>Bacillati</taxon>
        <taxon>Actinomycetota</taxon>
        <taxon>Actinomycetes</taxon>
        <taxon>Propionibacteriales</taxon>
        <taxon>Nocardioidaceae</taxon>
        <taxon>Aeromicrobium</taxon>
    </lineage>
</organism>
<keyword evidence="1" id="KW-0732">Signal</keyword>
<evidence type="ECO:0000256" key="1">
    <source>
        <dbReference type="SAM" id="SignalP"/>
    </source>
</evidence>
<reference evidence="2" key="1">
    <citation type="submission" date="2019-09" db="EMBL/GenBank/DDBJ databases">
        <authorList>
            <person name="Li J."/>
        </authorList>
    </citation>
    <scope>NUCLEOTIDE SEQUENCE [LARGE SCALE GENOMIC DNA]</scope>
    <source>
        <strain evidence="2">NRBC 14897</strain>
    </source>
</reference>
<dbReference type="Proteomes" id="UP001515100">
    <property type="component" value="Unassembled WGS sequence"/>
</dbReference>